<organism evidence="1">
    <name type="scientific">bioreactor metagenome</name>
    <dbReference type="NCBI Taxonomy" id="1076179"/>
    <lineage>
        <taxon>unclassified sequences</taxon>
        <taxon>metagenomes</taxon>
        <taxon>ecological metagenomes</taxon>
    </lineage>
</organism>
<sequence length="81" mass="9179">MNRAVSTPGTENQLHSRIIQRLLQVVQALFHQTTEATGFAQSMSCYYRMQPPALQYSSSIMHHITVDLSRRGKNDSFIVAL</sequence>
<evidence type="ECO:0000313" key="1">
    <source>
        <dbReference type="EMBL" id="MPN05664.1"/>
    </source>
</evidence>
<protein>
    <submittedName>
        <fullName evidence="1">Uncharacterized protein</fullName>
    </submittedName>
</protein>
<comment type="caution">
    <text evidence="1">The sequence shown here is derived from an EMBL/GenBank/DDBJ whole genome shotgun (WGS) entry which is preliminary data.</text>
</comment>
<name>A0A645EZ43_9ZZZZ</name>
<dbReference type="AlphaFoldDB" id="A0A645EZ43"/>
<accession>A0A645EZ43</accession>
<gene>
    <name evidence="1" type="ORF">SDC9_152915</name>
</gene>
<reference evidence="1" key="1">
    <citation type="submission" date="2019-08" db="EMBL/GenBank/DDBJ databases">
        <authorList>
            <person name="Kucharzyk K."/>
            <person name="Murdoch R.W."/>
            <person name="Higgins S."/>
            <person name="Loffler F."/>
        </authorList>
    </citation>
    <scope>NUCLEOTIDE SEQUENCE</scope>
</reference>
<dbReference type="EMBL" id="VSSQ01051572">
    <property type="protein sequence ID" value="MPN05664.1"/>
    <property type="molecule type" value="Genomic_DNA"/>
</dbReference>
<proteinExistence type="predicted"/>